<accession>W1NFG5</accession>
<dbReference type="HOGENOM" id="CLU_143093_0_0_1"/>
<reference evidence="2" key="1">
    <citation type="journal article" date="2013" name="Science">
        <title>The Amborella genome and the evolution of flowering plants.</title>
        <authorList>
            <consortium name="Amborella Genome Project"/>
        </authorList>
    </citation>
    <scope>NUCLEOTIDE SEQUENCE [LARGE SCALE GENOMIC DNA]</scope>
</reference>
<dbReference type="Proteomes" id="UP000017836">
    <property type="component" value="Unassembled WGS sequence"/>
</dbReference>
<dbReference type="EMBL" id="KI397541">
    <property type="protein sequence ID" value="ERM93949.1"/>
    <property type="molecule type" value="Genomic_DNA"/>
</dbReference>
<protein>
    <submittedName>
        <fullName evidence="1">Uncharacterized protein</fullName>
    </submittedName>
</protein>
<sequence length="124" mass="13186">MSEFGVISNSVDAIPTAFKRCYGHVSRSSDSVLVQMNQSLLEAIPTSADDIWTTNRYQLALTLATLFPAWWMSQKCSAGGNDARGLGIVDMLLGIMELKKGGLGLGAICTSVGIIGNGAKLMIF</sequence>
<evidence type="ECO:0000313" key="2">
    <source>
        <dbReference type="Proteomes" id="UP000017836"/>
    </source>
</evidence>
<keyword evidence="2" id="KW-1185">Reference proteome</keyword>
<proteinExistence type="predicted"/>
<dbReference type="AlphaFoldDB" id="W1NFG5"/>
<evidence type="ECO:0000313" key="1">
    <source>
        <dbReference type="EMBL" id="ERM93949.1"/>
    </source>
</evidence>
<dbReference type="Gramene" id="ERM93949">
    <property type="protein sequence ID" value="ERM93949"/>
    <property type="gene ID" value="AMTR_s00137p00111740"/>
</dbReference>
<name>W1NFG5_AMBTC</name>
<gene>
    <name evidence="1" type="ORF">AMTR_s00137p00111740</name>
</gene>
<organism evidence="1 2">
    <name type="scientific">Amborella trichopoda</name>
    <dbReference type="NCBI Taxonomy" id="13333"/>
    <lineage>
        <taxon>Eukaryota</taxon>
        <taxon>Viridiplantae</taxon>
        <taxon>Streptophyta</taxon>
        <taxon>Embryophyta</taxon>
        <taxon>Tracheophyta</taxon>
        <taxon>Spermatophyta</taxon>
        <taxon>Magnoliopsida</taxon>
        <taxon>Amborellales</taxon>
        <taxon>Amborellaceae</taxon>
        <taxon>Amborella</taxon>
    </lineage>
</organism>